<dbReference type="SUPFAM" id="SSF48264">
    <property type="entry name" value="Cytochrome P450"/>
    <property type="match status" value="1"/>
</dbReference>
<name>A0ABR2V5X8_9PEZI</name>
<feature type="domain" description="Nephrocystin 3-like N-terminal" evidence="7">
    <location>
        <begin position="337"/>
        <end position="500"/>
    </location>
</feature>
<evidence type="ECO:0008006" key="11">
    <source>
        <dbReference type="Google" id="ProtNLM"/>
    </source>
</evidence>
<dbReference type="InterPro" id="IPR001128">
    <property type="entry name" value="Cyt_P450"/>
</dbReference>
<dbReference type="CDD" id="cd11040">
    <property type="entry name" value="CYP7_CYP8-like"/>
    <property type="match status" value="1"/>
</dbReference>
<sequence length="1668" mass="189461">MESLAALSLACNVIQIVETSYSVLRVVKELRAPEGRLTMFSEDLRTLSSEIQKSIESQDPATLPPDEKDILKQATNMVKVAGDLRTELDKFKASKRGIIINAARYLVKKQKIEGLEKSLEQIDKFMSTRLLANVRQKIIDNKQHIKGQFGDLRTELKEFIVAQLQASDTASAKQTLLAITEQEQRIREHIDSGFVTNLEHMSDQSTATRAMLTKQSDQTRAAVYTETGKLHKTLEAQMSLMKINTSTSGVKEFIGSLRFDEMNQRRNAQTLEHSEGTFEWIFESFEDADVGSGNEEQADQINHDFENQSWKYGSSNGVERDHDGDWRYNGNGTPRYQNFCQWLLNEQQLFWISGKAGSGKSTLMRFLADDGRTSAALNRTRPGTLMLHAFIWNPGTDMQKSEKGILCTLLHQVLSADPRAAAKLLNSDAQNIQKVSHHDWSVRELRSALKQAVTLLGRRVCVFVDGLDEAEKLQGDASSILHLVEFLRTMPGSKLCVSSRPEPVFEKSLQYYPHIRLQDLTYNDIRTFTSNQIFSVRWPHSEDRREYLVRRVADRADGVFLWVRLILNSVLKGITNSDDWELLLERIRELPTDLTKMYEVMWQRMGEDEPRYRDQAGLSFSFMLQYQEAFNHPRVFHMMLAHEPSIRKMLLGNPSTFGHEQSLIQLCRRSHTRIEVQCGGILEVQNNSFEKDPSSLRYWSKPKVYFFHRSARDFLEDQGRSILEDFKMDWGDVFECYVADKIVFENLIRPGWDITVDDMPSVIVRQIMRSVRFGLIPHDEEDKFLHILHNALQNVPDWQDEKRNFTELLVRLDYVSALKGFARSDFQESLRHEERRNRLLRLACQKPYYRHPSRGYEELISWILSENANPNWQGVSSGTNINSAWLDFLFASYSALSMMPVLLGTEYQPRFYAIAAQFHSRGADMDSRHVLGAWVRHERVTFGFDLLHQDKIFAVIETTSGYCSRCIFHDYYGTLVEKWKNLHVDISTLAWLVDASLPRIKVIGLINRPSGLGSCTAKKIEYSIELDQSNVRRDGLPGSSDIESLKRAIGQRQLEMLWNETTEAVMDSKQALSWLVECGCLNPSALKFKEPRDALVYCAAGYQRLFGEATDRVFKPSINLEQQDAVFAADLVAMAIGDILTGGLDGFTLSIIIGSSLIVLFWRIFTLRLDSREPPVLKAGIPVIGHILGMLRESHGYWPKLYESQPMPACTLPMLNGKMYIINDPALISATFRARSLSFDPYLLKTIESLIPISAKTAELFKRDDFFHPWTKIVYSKMTGTDLFRMNVVVLTDIFDQINLLPLNMEVEDTYIWFRNTLTISTIVSLLGKANPWKKDRSLIAKFWEWESCIHHFVLGPAPWLTSPSAYKARAGMHNALTECNFSSSAPTASDVSGLIKATTVMQEEHHWTAADKGAMMIAILQGAVSNTVPTAYWYFMHILTSPSLVAKLRKELEPLVVRGATLPNGKREMLVDIRGLEEKAPLLVAAFRENQRVIGVGTISRWVVSDTLLTSATDPGRTYLLKKDTPLQISSMLNHTAAAHWGADVAEFKADRFLRTDARTGEDREFEGDAPVQRGAFTPFGGGKHLCPGRNFASAENWGTMIAFVLGFDITTPEGGPLELPERTMPLPTHGIGRPVEGADLRTSIRRRKGWENVVWKVADMPANKGT</sequence>
<dbReference type="Pfam" id="PF00067">
    <property type="entry name" value="p450"/>
    <property type="match status" value="1"/>
</dbReference>
<dbReference type="Gene3D" id="3.40.50.300">
    <property type="entry name" value="P-loop containing nucleotide triphosphate hydrolases"/>
    <property type="match status" value="1"/>
</dbReference>
<evidence type="ECO:0000256" key="5">
    <source>
        <dbReference type="ARBA" id="ARBA00023004"/>
    </source>
</evidence>
<comment type="caution">
    <text evidence="9">The sequence shown here is derived from an EMBL/GenBank/DDBJ whole genome shotgun (WGS) entry which is preliminary data.</text>
</comment>
<dbReference type="PANTHER" id="PTHR47582:SF1">
    <property type="entry name" value="P450, PUTATIVE (EUROFUNG)-RELATED"/>
    <property type="match status" value="1"/>
</dbReference>
<keyword evidence="10" id="KW-1185">Reference proteome</keyword>
<evidence type="ECO:0000256" key="3">
    <source>
        <dbReference type="ARBA" id="ARBA00022723"/>
    </source>
</evidence>
<dbReference type="Pfam" id="PF24883">
    <property type="entry name" value="NPHP3_N"/>
    <property type="match status" value="1"/>
</dbReference>
<reference evidence="9 10" key="1">
    <citation type="journal article" date="2024" name="J. Plant Pathol.">
        <title>Sequence and assembly of the genome of Seiridium unicorne, isolate CBS 538.82, causal agent of cypress canker disease.</title>
        <authorList>
            <person name="Scali E."/>
            <person name="Rocca G.D."/>
            <person name="Danti R."/>
            <person name="Garbelotto M."/>
            <person name="Barberini S."/>
            <person name="Baroncelli R."/>
            <person name="Emiliani G."/>
        </authorList>
    </citation>
    <scope>NUCLEOTIDE SEQUENCE [LARGE SCALE GENOMIC DNA]</scope>
    <source>
        <strain evidence="9 10">BM-138-508</strain>
    </source>
</reference>
<dbReference type="InterPro" id="IPR056693">
    <property type="entry name" value="DUF7791"/>
</dbReference>
<keyword evidence="4" id="KW-0677">Repeat</keyword>
<keyword evidence="3" id="KW-0479">Metal-binding</keyword>
<evidence type="ECO:0000256" key="1">
    <source>
        <dbReference type="ARBA" id="ARBA00001971"/>
    </source>
</evidence>
<proteinExistence type="inferred from homology"/>
<keyword evidence="6" id="KW-0503">Monooxygenase</keyword>
<feature type="domain" description="DUF7791" evidence="8">
    <location>
        <begin position="609"/>
        <end position="723"/>
    </location>
</feature>
<dbReference type="PANTHER" id="PTHR47582">
    <property type="entry name" value="P450, PUTATIVE (EUROFUNG)-RELATED"/>
    <property type="match status" value="1"/>
</dbReference>
<protein>
    <recommendedName>
        <fullName evidence="11">NACHT domain-containing protein</fullName>
    </recommendedName>
</protein>
<accession>A0ABR2V5X8</accession>
<dbReference type="EMBL" id="JARVKF010000124">
    <property type="protein sequence ID" value="KAK9422305.1"/>
    <property type="molecule type" value="Genomic_DNA"/>
</dbReference>
<evidence type="ECO:0000259" key="7">
    <source>
        <dbReference type="Pfam" id="PF24883"/>
    </source>
</evidence>
<comment type="cofactor">
    <cofactor evidence="1">
        <name>heme</name>
        <dbReference type="ChEBI" id="CHEBI:30413"/>
    </cofactor>
</comment>
<dbReference type="InterPro" id="IPR017972">
    <property type="entry name" value="Cyt_P450_CS"/>
</dbReference>
<dbReference type="PRINTS" id="PR00465">
    <property type="entry name" value="EP450IV"/>
</dbReference>
<dbReference type="InterPro" id="IPR053007">
    <property type="entry name" value="CYP450_monoxygenase_sec-met"/>
</dbReference>
<dbReference type="SUPFAM" id="SSF52540">
    <property type="entry name" value="P-loop containing nucleoside triphosphate hydrolases"/>
    <property type="match status" value="1"/>
</dbReference>
<dbReference type="Gene3D" id="1.10.630.10">
    <property type="entry name" value="Cytochrome P450"/>
    <property type="match status" value="1"/>
</dbReference>
<dbReference type="InterPro" id="IPR027417">
    <property type="entry name" value="P-loop_NTPase"/>
</dbReference>
<evidence type="ECO:0000256" key="4">
    <source>
        <dbReference type="ARBA" id="ARBA00022737"/>
    </source>
</evidence>
<evidence type="ECO:0000313" key="10">
    <source>
        <dbReference type="Proteomes" id="UP001408356"/>
    </source>
</evidence>
<keyword evidence="5" id="KW-0408">Iron</keyword>
<evidence type="ECO:0000313" key="9">
    <source>
        <dbReference type="EMBL" id="KAK9422305.1"/>
    </source>
</evidence>
<evidence type="ECO:0000256" key="6">
    <source>
        <dbReference type="ARBA" id="ARBA00023033"/>
    </source>
</evidence>
<comment type="similarity">
    <text evidence="2">Belongs to the cytochrome P450 family.</text>
</comment>
<dbReference type="Proteomes" id="UP001408356">
    <property type="component" value="Unassembled WGS sequence"/>
</dbReference>
<keyword evidence="6" id="KW-0560">Oxidoreductase</keyword>
<dbReference type="Pfam" id="PF25053">
    <property type="entry name" value="DUF7791"/>
    <property type="match status" value="1"/>
</dbReference>
<dbReference type="InterPro" id="IPR002403">
    <property type="entry name" value="Cyt_P450_E_grp-IV"/>
</dbReference>
<organism evidence="9 10">
    <name type="scientific">Seiridium unicorne</name>
    <dbReference type="NCBI Taxonomy" id="138068"/>
    <lineage>
        <taxon>Eukaryota</taxon>
        <taxon>Fungi</taxon>
        <taxon>Dikarya</taxon>
        <taxon>Ascomycota</taxon>
        <taxon>Pezizomycotina</taxon>
        <taxon>Sordariomycetes</taxon>
        <taxon>Xylariomycetidae</taxon>
        <taxon>Amphisphaeriales</taxon>
        <taxon>Sporocadaceae</taxon>
        <taxon>Seiridium</taxon>
    </lineage>
</organism>
<dbReference type="PROSITE" id="PS00086">
    <property type="entry name" value="CYTOCHROME_P450"/>
    <property type="match status" value="1"/>
</dbReference>
<dbReference type="InterPro" id="IPR036396">
    <property type="entry name" value="Cyt_P450_sf"/>
</dbReference>
<evidence type="ECO:0000259" key="8">
    <source>
        <dbReference type="Pfam" id="PF25053"/>
    </source>
</evidence>
<evidence type="ECO:0000256" key="2">
    <source>
        <dbReference type="ARBA" id="ARBA00010617"/>
    </source>
</evidence>
<dbReference type="InterPro" id="IPR056884">
    <property type="entry name" value="NPHP3-like_N"/>
</dbReference>
<gene>
    <name evidence="9" type="ORF">SUNI508_04984</name>
</gene>